<proteinExistence type="predicted"/>
<keyword evidence="3" id="KW-0969">Cilium</keyword>
<gene>
    <name evidence="3" type="primary">flgJ</name>
    <name evidence="3" type="ORF">ASN18_1741</name>
</gene>
<keyword evidence="3" id="KW-0282">Flagellum</keyword>
<comment type="caution">
    <text evidence="3">The sequence shown here is derived from an EMBL/GenBank/DDBJ whole genome shotgun (WGS) entry which is preliminary data.</text>
</comment>
<accession>A0ABR5SGJ4</accession>
<keyword evidence="3" id="KW-0966">Cell projection</keyword>
<sequence>MTLSETKKAQRWSMDTVGALDSFRGIETLKGKKDSGTIEAVSKEIESVFMLELIKTMRKGLGTTFGKGLGGDVYMSMFDTELSRTLSKRGIGIGEVFAKELTRLSEKTDGKTQSDLKKSVKSTDRAL</sequence>
<organism evidence="3 4">
    <name type="scientific">Candidatus Magnetominusculus xianensis</name>
    <dbReference type="NCBI Taxonomy" id="1748249"/>
    <lineage>
        <taxon>Bacteria</taxon>
        <taxon>Pseudomonadati</taxon>
        <taxon>Nitrospirota</taxon>
        <taxon>Nitrospiria</taxon>
        <taxon>Nitrospirales</taxon>
        <taxon>Nitrospiraceae</taxon>
        <taxon>Candidatus Magnetominusculus</taxon>
    </lineage>
</organism>
<reference evidence="3 4" key="1">
    <citation type="submission" date="2015-11" db="EMBL/GenBank/DDBJ databases">
        <authorList>
            <person name="Lin W."/>
        </authorList>
    </citation>
    <scope>NUCLEOTIDE SEQUENCE [LARGE SCALE GENOMIC DNA]</scope>
    <source>
        <strain evidence="3 4">HCH-1</strain>
    </source>
</reference>
<evidence type="ECO:0000259" key="2">
    <source>
        <dbReference type="Pfam" id="PF10135"/>
    </source>
</evidence>
<feature type="region of interest" description="Disordered" evidence="1">
    <location>
        <begin position="107"/>
        <end position="127"/>
    </location>
</feature>
<evidence type="ECO:0000313" key="4">
    <source>
        <dbReference type="Proteomes" id="UP000060487"/>
    </source>
</evidence>
<dbReference type="InterPro" id="IPR019301">
    <property type="entry name" value="Flagellar_prot_FlgJ_N"/>
</dbReference>
<dbReference type="Pfam" id="PF10135">
    <property type="entry name" value="Rod-binding"/>
    <property type="match status" value="1"/>
</dbReference>
<feature type="domain" description="Flagellar protein FlgJ N-terminal" evidence="2">
    <location>
        <begin position="55"/>
        <end position="96"/>
    </location>
</feature>
<dbReference type="Proteomes" id="UP000060487">
    <property type="component" value="Unassembled WGS sequence"/>
</dbReference>
<keyword evidence="4" id="KW-1185">Reference proteome</keyword>
<evidence type="ECO:0000256" key="1">
    <source>
        <dbReference type="SAM" id="MobiDB-lite"/>
    </source>
</evidence>
<evidence type="ECO:0000313" key="3">
    <source>
        <dbReference type="EMBL" id="KWT85385.1"/>
    </source>
</evidence>
<protein>
    <submittedName>
        <fullName evidence="3">Flagellar rod assembly protein FlgJ</fullName>
    </submittedName>
</protein>
<name>A0ABR5SGJ4_9BACT</name>
<dbReference type="EMBL" id="LNQR01000062">
    <property type="protein sequence ID" value="KWT85385.1"/>
    <property type="molecule type" value="Genomic_DNA"/>
</dbReference>